<dbReference type="EMBL" id="CALNXK010000157">
    <property type="protein sequence ID" value="CAH3170694.1"/>
    <property type="molecule type" value="Genomic_DNA"/>
</dbReference>
<dbReference type="PANTHER" id="PTHR22605">
    <property type="entry name" value="RZ-TYPE DOMAIN-CONTAINING PROTEIN"/>
    <property type="match status" value="1"/>
</dbReference>
<organism evidence="2 3">
    <name type="scientific">Porites lobata</name>
    <dbReference type="NCBI Taxonomy" id="104759"/>
    <lineage>
        <taxon>Eukaryota</taxon>
        <taxon>Metazoa</taxon>
        <taxon>Cnidaria</taxon>
        <taxon>Anthozoa</taxon>
        <taxon>Hexacorallia</taxon>
        <taxon>Scleractinia</taxon>
        <taxon>Fungiina</taxon>
        <taxon>Poritidae</taxon>
        <taxon>Porites</taxon>
    </lineage>
</organism>
<proteinExistence type="predicted"/>
<dbReference type="SUPFAM" id="SSF47986">
    <property type="entry name" value="DEATH domain"/>
    <property type="match status" value="2"/>
</dbReference>
<evidence type="ECO:0000313" key="2">
    <source>
        <dbReference type="EMBL" id="CAH3170694.1"/>
    </source>
</evidence>
<dbReference type="Pfam" id="PF01335">
    <property type="entry name" value="DED"/>
    <property type="match status" value="2"/>
</dbReference>
<dbReference type="PANTHER" id="PTHR22605:SF1">
    <property type="entry name" value="RZ-TYPE DOMAIN-CONTAINING PROTEIN"/>
    <property type="match status" value="1"/>
</dbReference>
<feature type="domain" description="DED" evidence="1">
    <location>
        <begin position="91"/>
        <end position="170"/>
    </location>
</feature>
<keyword evidence="3" id="KW-1185">Reference proteome</keyword>
<dbReference type="Proteomes" id="UP001159405">
    <property type="component" value="Unassembled WGS sequence"/>
</dbReference>
<feature type="domain" description="DED" evidence="1">
    <location>
        <begin position="5"/>
        <end position="84"/>
    </location>
</feature>
<dbReference type="PROSITE" id="PS50168">
    <property type="entry name" value="DED"/>
    <property type="match status" value="2"/>
</dbReference>
<dbReference type="Gene3D" id="1.10.533.10">
    <property type="entry name" value="Death Domain, Fas"/>
    <property type="match status" value="2"/>
</dbReference>
<sequence length="756" mass="87047">MSAVDYNRLIFEISERLDKLNVGRKLIAMCRGKVAPRSEGNEQDAFSLFEELEKKGFLAPDRLDVLKDLLKGVKEWPFLEEVEKFESKRREYDVLLTQIIRELDELNDVERFVSICREKIPQERQGNIRNVRSLFKELENNNCLEINRLGILKEILAQTEKRDLLATRRSREDKFERRKEQVADILSAARSNLTGVLTIKTVFKGIAGGIVIVSAFELLRRGSTYDQLVSAIDTCVLPAGNKLIQIAEGSVNLKVQAGSRSALDNLWRMYKNGTLKARLKALLVTDEMRKFSGGEEVDVIVTIDEEEYEKARDELTTEARGLCQTEEEWLAWEKKFAETMRPLLREFYLRKVVASSQDLMSTSLMAVRRSVEEIDDPQFSDTAERNLHLPRLLRVTLPKTFTSLRVCYLSADQDTKNQHPLFGLFLDFNDSLPNVASLHNLLCWSGIVDSLLSGRLSRHEATTNIGDIIRKESKSSEERKRLSEIFEKFSMAWERMRPFVRDRLKQDVPYLNESSPISFCLIEKRGQGAFLCAAMEILGEIQNDFLQKMLSIASTGKCSALVFLEKEEGKFSIPVVHLQEAREKEIIQYQWTDEILRHSQRSTEYGHGREIFFDLEKIEKEMAVRFLAGKSYLSTREGLQEFHFAGELFHTCGDILDDLQELIPQQPLTDVFRNSLSHQYEQSLKNVQDLLEHVEIVLCLLKRHRVGKPKDPLTEFTDKWVRGPRPFPKGFTPSAPQRHPAHTCSCLVRVSRRHVG</sequence>
<accession>A0ABN8QUI0</accession>
<dbReference type="InterPro" id="IPR031248">
    <property type="entry name" value="RNF213"/>
</dbReference>
<dbReference type="SMART" id="SM00031">
    <property type="entry name" value="DED"/>
    <property type="match status" value="2"/>
</dbReference>
<dbReference type="InterPro" id="IPR011029">
    <property type="entry name" value="DEATH-like_dom_sf"/>
</dbReference>
<name>A0ABN8QUI0_9CNID</name>
<protein>
    <recommendedName>
        <fullName evidence="1">DED domain-containing protein</fullName>
    </recommendedName>
</protein>
<reference evidence="2 3" key="1">
    <citation type="submission" date="2022-05" db="EMBL/GenBank/DDBJ databases">
        <authorList>
            <consortium name="Genoscope - CEA"/>
            <person name="William W."/>
        </authorList>
    </citation>
    <scope>NUCLEOTIDE SEQUENCE [LARGE SCALE GENOMIC DNA]</scope>
</reference>
<evidence type="ECO:0000313" key="3">
    <source>
        <dbReference type="Proteomes" id="UP001159405"/>
    </source>
</evidence>
<comment type="caution">
    <text evidence="2">The sequence shown here is derived from an EMBL/GenBank/DDBJ whole genome shotgun (WGS) entry which is preliminary data.</text>
</comment>
<gene>
    <name evidence="2" type="ORF">PLOB_00010903</name>
</gene>
<dbReference type="InterPro" id="IPR001875">
    <property type="entry name" value="DED_dom"/>
</dbReference>
<evidence type="ECO:0000259" key="1">
    <source>
        <dbReference type="PROSITE" id="PS50168"/>
    </source>
</evidence>